<dbReference type="InterPro" id="IPR010096">
    <property type="entry name" value="NADH-Q_OxRdtase_suN/2"/>
</dbReference>
<evidence type="ECO:0000256" key="6">
    <source>
        <dbReference type="RuleBase" id="RU000320"/>
    </source>
</evidence>
<feature type="transmembrane region" description="Helical" evidence="5">
    <location>
        <begin position="12"/>
        <end position="30"/>
    </location>
</feature>
<reference evidence="8 9" key="1">
    <citation type="journal article" date="2013" name="Int. J. Syst. Evol. Microbiol.">
        <title>Celerinatantimonas yamalensis sp. nov., a cold-adapted diazotrophic bacterium from a cold permafrost brine.</title>
        <authorList>
            <person name="Shcherbakova V."/>
            <person name="Chuvilskaya N."/>
            <person name="Rivkina E."/>
            <person name="Demidov N."/>
            <person name="Uchaeva V."/>
            <person name="Suetin S."/>
            <person name="Suzina N."/>
            <person name="Gilichinsky D."/>
        </authorList>
    </citation>
    <scope>NUCLEOTIDE SEQUENCE [LARGE SCALE GENOMIC DNA]</scope>
    <source>
        <strain evidence="8 9">C7</strain>
    </source>
</reference>
<keyword evidence="5" id="KW-1278">Translocase</keyword>
<feature type="transmembrane region" description="Helical" evidence="5">
    <location>
        <begin position="75"/>
        <end position="93"/>
    </location>
</feature>
<feature type="transmembrane region" description="Helical" evidence="5">
    <location>
        <begin position="328"/>
        <end position="351"/>
    </location>
</feature>
<keyword evidence="5" id="KW-0520">NAD</keyword>
<feature type="transmembrane region" description="Helical" evidence="5">
    <location>
        <begin position="202"/>
        <end position="226"/>
    </location>
</feature>
<keyword evidence="5" id="KW-1003">Cell membrane</keyword>
<evidence type="ECO:0000259" key="7">
    <source>
        <dbReference type="Pfam" id="PF00361"/>
    </source>
</evidence>
<name>A0ABW9G3D5_9GAMM</name>
<comment type="function">
    <text evidence="5">NDH-1 shuttles electrons from NADH, via FMN and iron-sulfur (Fe-S) centers, to quinones in the respiratory chain. The immediate electron acceptor for the enzyme in this species is believed to be ubiquinone. Couples the redox reaction to proton translocation (for every two electrons transferred, four hydrogen ions are translocated across the cytoplasmic membrane), and thus conserves the redox energy in a proton gradient.</text>
</comment>
<protein>
    <recommendedName>
        <fullName evidence="5">NADH-quinone oxidoreductase subunit N</fullName>
        <ecNumber evidence="5">7.1.1.-</ecNumber>
    </recommendedName>
    <alternativeName>
        <fullName evidence="5">NADH dehydrogenase I subunit N</fullName>
    </alternativeName>
    <alternativeName>
        <fullName evidence="5">NDH-1 subunit N</fullName>
    </alternativeName>
</protein>
<keyword evidence="5" id="KW-0830">Ubiquinone</keyword>
<dbReference type="PANTHER" id="PTHR22773">
    <property type="entry name" value="NADH DEHYDROGENASE"/>
    <property type="match status" value="1"/>
</dbReference>
<comment type="similarity">
    <text evidence="5">Belongs to the complex I subunit 2 family.</text>
</comment>
<organism evidence="8 9">
    <name type="scientific">Celerinatantimonas yamalensis</name>
    <dbReference type="NCBI Taxonomy" id="559956"/>
    <lineage>
        <taxon>Bacteria</taxon>
        <taxon>Pseudomonadati</taxon>
        <taxon>Pseudomonadota</taxon>
        <taxon>Gammaproteobacteria</taxon>
        <taxon>Celerinatantimonadaceae</taxon>
        <taxon>Celerinatantimonas</taxon>
    </lineage>
</organism>
<keyword evidence="5" id="KW-0813">Transport</keyword>
<evidence type="ECO:0000256" key="4">
    <source>
        <dbReference type="ARBA" id="ARBA00023136"/>
    </source>
</evidence>
<dbReference type="NCBIfam" id="NF004439">
    <property type="entry name" value="PRK05777.1-1"/>
    <property type="match status" value="1"/>
</dbReference>
<feature type="transmembrane region" description="Helical" evidence="5">
    <location>
        <begin position="128"/>
        <end position="147"/>
    </location>
</feature>
<gene>
    <name evidence="5 8" type="primary">nuoN</name>
    <name evidence="8" type="ORF">ABUE30_03665</name>
</gene>
<feature type="transmembrane region" description="Helical" evidence="5">
    <location>
        <begin position="105"/>
        <end position="122"/>
    </location>
</feature>
<feature type="transmembrane region" description="Helical" evidence="5">
    <location>
        <begin position="406"/>
        <end position="426"/>
    </location>
</feature>
<keyword evidence="2 5" id="KW-0812">Transmembrane</keyword>
<comment type="subunit">
    <text evidence="5">NDH-1 is composed of 14 different subunits. Subunits NuoA, H, J, K, L, M, N constitute the membrane sector of the complex.</text>
</comment>
<dbReference type="HAMAP" id="MF_00445">
    <property type="entry name" value="NDH1_NuoN_1"/>
    <property type="match status" value="1"/>
</dbReference>
<evidence type="ECO:0000256" key="3">
    <source>
        <dbReference type="ARBA" id="ARBA00022989"/>
    </source>
</evidence>
<dbReference type="Pfam" id="PF00361">
    <property type="entry name" value="Proton_antipo_M"/>
    <property type="match status" value="1"/>
</dbReference>
<dbReference type="EMBL" id="JBEQCT010000001">
    <property type="protein sequence ID" value="MFM2484170.1"/>
    <property type="molecule type" value="Genomic_DNA"/>
</dbReference>
<dbReference type="Proteomes" id="UP001629953">
    <property type="component" value="Unassembled WGS sequence"/>
</dbReference>
<accession>A0ABW9G3D5</accession>
<evidence type="ECO:0000256" key="5">
    <source>
        <dbReference type="HAMAP-Rule" id="MF_00445"/>
    </source>
</evidence>
<evidence type="ECO:0000313" key="8">
    <source>
        <dbReference type="EMBL" id="MFM2484170.1"/>
    </source>
</evidence>
<sequence length="484" mass="52164">MTITIEQLIALLPLLIVGLTVVLVMLAIAWRRCHIGTALLSVIGLNAALLSLIAVGSEIPTQVTPLMKVDGFTMFYSALVLLASLATCTFAYSWLKGFKDNREEFYLLVLISTCGGLLLACANHMATLFLGIELVSLPLFGLAGYAIEQKRSFEAAIKYTLLSAGASSFLLFGMALLYAESGSLSFTAIGASLNQSMLHEPLLLVGIGMMLVGFGFKLSLVPFHLWTPDVYQGAPTPVSAYLATASKIAIFAVVMRFFLDAPLTNNHSVQLVLAVMAFVSILFGNVMAVSQSNIKRLLGYSSIAHLGYLFVALVAVKDHQLAMETTGVYLAGYLLASVGAFGVVSLMSSPYRGNDADELYVYRGLFWHRPVLAAVMTIAMLSLAGIPMTFGFIGKFYVLAIGVHAHLWWLTGAVVIGSAIGLYYYLRVTVSLYLAPRQEYAQDTTKDWAITAGGIVTLAASALVLLLGVYPQPIIQLVRLATPW</sequence>
<dbReference type="InterPro" id="IPR001750">
    <property type="entry name" value="ND/Mrp_TM"/>
</dbReference>
<dbReference type="EC" id="7.1.1.-" evidence="5"/>
<feature type="transmembrane region" description="Helical" evidence="5">
    <location>
        <begin position="37"/>
        <end position="55"/>
    </location>
</feature>
<feature type="transmembrane region" description="Helical" evidence="5">
    <location>
        <begin position="271"/>
        <end position="290"/>
    </location>
</feature>
<keyword evidence="4 5" id="KW-0472">Membrane</keyword>
<evidence type="ECO:0000313" key="9">
    <source>
        <dbReference type="Proteomes" id="UP001629953"/>
    </source>
</evidence>
<comment type="catalytic activity">
    <reaction evidence="5">
        <text>a quinone + NADH + 5 H(+)(in) = a quinol + NAD(+) + 4 H(+)(out)</text>
        <dbReference type="Rhea" id="RHEA:57888"/>
        <dbReference type="ChEBI" id="CHEBI:15378"/>
        <dbReference type="ChEBI" id="CHEBI:24646"/>
        <dbReference type="ChEBI" id="CHEBI:57540"/>
        <dbReference type="ChEBI" id="CHEBI:57945"/>
        <dbReference type="ChEBI" id="CHEBI:132124"/>
    </reaction>
</comment>
<keyword evidence="3 5" id="KW-1133">Transmembrane helix</keyword>
<feature type="transmembrane region" description="Helical" evidence="5">
    <location>
        <begin position="371"/>
        <end position="394"/>
    </location>
</feature>
<comment type="caution">
    <text evidence="8">The sequence shown here is derived from an EMBL/GenBank/DDBJ whole genome shotgun (WGS) entry which is preliminary data.</text>
</comment>
<keyword evidence="9" id="KW-1185">Reference proteome</keyword>
<feature type="transmembrane region" description="Helical" evidence="5">
    <location>
        <begin position="297"/>
        <end position="316"/>
    </location>
</feature>
<evidence type="ECO:0000256" key="1">
    <source>
        <dbReference type="ARBA" id="ARBA00004127"/>
    </source>
</evidence>
<proteinExistence type="inferred from homology"/>
<feature type="transmembrane region" description="Helical" evidence="5">
    <location>
        <begin position="447"/>
        <end position="470"/>
    </location>
</feature>
<feature type="transmembrane region" description="Helical" evidence="5">
    <location>
        <begin position="238"/>
        <end position="259"/>
    </location>
</feature>
<feature type="domain" description="NADH:quinone oxidoreductase/Mrp antiporter transmembrane" evidence="7">
    <location>
        <begin position="122"/>
        <end position="420"/>
    </location>
</feature>
<dbReference type="RefSeq" id="WP_408622309.1">
    <property type="nucleotide sequence ID" value="NZ_JBEQCT010000001.1"/>
</dbReference>
<keyword evidence="5" id="KW-0874">Quinone</keyword>
<dbReference type="NCBIfam" id="TIGR01770">
    <property type="entry name" value="NDH_I_N"/>
    <property type="match status" value="1"/>
</dbReference>
<comment type="subcellular location">
    <subcellularLocation>
        <location evidence="5">Cell membrane</location>
        <topology evidence="5">Multi-pass membrane protein</topology>
    </subcellularLocation>
    <subcellularLocation>
        <location evidence="1">Endomembrane system</location>
        <topology evidence="1">Multi-pass membrane protein</topology>
    </subcellularLocation>
    <subcellularLocation>
        <location evidence="6">Membrane</location>
        <topology evidence="6">Multi-pass membrane protein</topology>
    </subcellularLocation>
</comment>
<evidence type="ECO:0000256" key="2">
    <source>
        <dbReference type="ARBA" id="ARBA00022692"/>
    </source>
</evidence>